<evidence type="ECO:0000313" key="1">
    <source>
        <dbReference type="EMBL" id="KAG9701426.1"/>
    </source>
</evidence>
<dbReference type="Proteomes" id="UP000779574">
    <property type="component" value="Unassembled WGS sequence"/>
</dbReference>
<gene>
    <name evidence="1" type="ORF">KCU76_g95</name>
</gene>
<reference evidence="1" key="2">
    <citation type="submission" date="2021-08" db="EMBL/GenBank/DDBJ databases">
        <authorList>
            <person name="Gostincar C."/>
            <person name="Sun X."/>
            <person name="Song Z."/>
            <person name="Gunde-Cimerman N."/>
        </authorList>
    </citation>
    <scope>NUCLEOTIDE SEQUENCE</scope>
    <source>
        <strain evidence="1">EXF-9911</strain>
    </source>
</reference>
<feature type="non-terminal residue" evidence="1">
    <location>
        <position position="233"/>
    </location>
</feature>
<evidence type="ECO:0000313" key="2">
    <source>
        <dbReference type="Proteomes" id="UP000779574"/>
    </source>
</evidence>
<reference evidence="1" key="1">
    <citation type="journal article" date="2021" name="J Fungi (Basel)">
        <title>Virulence traits and population genomics of the black yeast Aureobasidium melanogenum.</title>
        <authorList>
            <person name="Cernosa A."/>
            <person name="Sun X."/>
            <person name="Gostincar C."/>
            <person name="Fang C."/>
            <person name="Gunde-Cimerman N."/>
            <person name="Song Z."/>
        </authorList>
    </citation>
    <scope>NUCLEOTIDE SEQUENCE</scope>
    <source>
        <strain evidence="1">EXF-9911</strain>
    </source>
</reference>
<sequence length="233" mass="25393">MRAQILNSILSIWSTLPSWNARVGPTLGWRNLSAGVMRGMAMSKSETISSCSNKASGDTLKRYGSVTMSGILFLETSFQLLDGLYSALTFSIPSLSGGNVVMSGWRSASLRLSGRLVSKFRIRCICHQSLRFISAAKTVMPCRVFSRGSEENYAAERPSDCTDQIQNKCLQQFCCRNLHEVGINEALLGNIISLKHSSSLRDSTAARNTDESSAREGLDNRLTIGLTLSIGSP</sequence>
<dbReference type="AlphaFoldDB" id="A0A9P8JG44"/>
<organism evidence="1 2">
    <name type="scientific">Aureobasidium melanogenum</name>
    <name type="common">Aureobasidium pullulans var. melanogenum</name>
    <dbReference type="NCBI Taxonomy" id="46634"/>
    <lineage>
        <taxon>Eukaryota</taxon>
        <taxon>Fungi</taxon>
        <taxon>Dikarya</taxon>
        <taxon>Ascomycota</taxon>
        <taxon>Pezizomycotina</taxon>
        <taxon>Dothideomycetes</taxon>
        <taxon>Dothideomycetidae</taxon>
        <taxon>Dothideales</taxon>
        <taxon>Saccotheciaceae</taxon>
        <taxon>Aureobasidium</taxon>
    </lineage>
</organism>
<proteinExistence type="predicted"/>
<accession>A0A9P8JG44</accession>
<dbReference type="EMBL" id="JAHFXF010000001">
    <property type="protein sequence ID" value="KAG9701426.1"/>
    <property type="molecule type" value="Genomic_DNA"/>
</dbReference>
<name>A0A9P8JG44_AURME</name>
<comment type="caution">
    <text evidence="1">The sequence shown here is derived from an EMBL/GenBank/DDBJ whole genome shotgun (WGS) entry which is preliminary data.</text>
</comment>
<protein>
    <submittedName>
        <fullName evidence="1">Uncharacterized protein</fullName>
    </submittedName>
</protein>